<dbReference type="AlphaFoldDB" id="A0A916W570"/>
<protein>
    <submittedName>
        <fullName evidence="3">Competence protein ComE</fullName>
    </submittedName>
</protein>
<name>A0A916W570_9BACI</name>
<reference evidence="3" key="2">
    <citation type="submission" date="2020-09" db="EMBL/GenBank/DDBJ databases">
        <authorList>
            <person name="Sun Q."/>
            <person name="Zhou Y."/>
        </authorList>
    </citation>
    <scope>NUCLEOTIDE SEQUENCE</scope>
    <source>
        <strain evidence="3">CGMCC 1.12408</strain>
    </source>
</reference>
<organism evidence="3 4">
    <name type="scientific">Ornithinibacillus halotolerans</name>
    <dbReference type="NCBI Taxonomy" id="1274357"/>
    <lineage>
        <taxon>Bacteria</taxon>
        <taxon>Bacillati</taxon>
        <taxon>Bacillota</taxon>
        <taxon>Bacilli</taxon>
        <taxon>Bacillales</taxon>
        <taxon>Bacillaceae</taxon>
        <taxon>Ornithinibacillus</taxon>
    </lineage>
</organism>
<evidence type="ECO:0000259" key="2">
    <source>
        <dbReference type="SMART" id="SM00278"/>
    </source>
</evidence>
<dbReference type="Gene3D" id="1.10.150.280">
    <property type="entry name" value="AF1531-like domain"/>
    <property type="match status" value="1"/>
</dbReference>
<comment type="caution">
    <text evidence="3">The sequence shown here is derived from an EMBL/GenBank/DDBJ whole genome shotgun (WGS) entry which is preliminary data.</text>
</comment>
<dbReference type="InterPro" id="IPR051675">
    <property type="entry name" value="Endo/Exo/Phosphatase_dom_1"/>
</dbReference>
<evidence type="ECO:0000313" key="3">
    <source>
        <dbReference type="EMBL" id="GGA68870.1"/>
    </source>
</evidence>
<feature type="domain" description="Helix-hairpin-helix DNA-binding motif class 1" evidence="2">
    <location>
        <begin position="169"/>
        <end position="188"/>
    </location>
</feature>
<dbReference type="RefSeq" id="WP_188383696.1">
    <property type="nucleotide sequence ID" value="NZ_BMEY01000004.1"/>
</dbReference>
<dbReference type="PANTHER" id="PTHR21180">
    <property type="entry name" value="ENDONUCLEASE/EXONUCLEASE/PHOSPHATASE FAMILY DOMAIN-CONTAINING PROTEIN 1"/>
    <property type="match status" value="1"/>
</dbReference>
<feature type="domain" description="Helix-hairpin-helix DNA-binding motif class 1" evidence="2">
    <location>
        <begin position="139"/>
        <end position="158"/>
    </location>
</feature>
<dbReference type="NCBIfam" id="TIGR00426">
    <property type="entry name" value="competence protein ComEA helix-hairpin-helix repeat region"/>
    <property type="match status" value="1"/>
</dbReference>
<dbReference type="InterPro" id="IPR019554">
    <property type="entry name" value="Soluble_ligand-bd"/>
</dbReference>
<evidence type="ECO:0000313" key="4">
    <source>
        <dbReference type="Proteomes" id="UP000613512"/>
    </source>
</evidence>
<dbReference type="Proteomes" id="UP000613512">
    <property type="component" value="Unassembled WGS sequence"/>
</dbReference>
<gene>
    <name evidence="3" type="ORF">GCM10008025_11060</name>
</gene>
<feature type="transmembrane region" description="Helical" evidence="1">
    <location>
        <begin position="9"/>
        <end position="27"/>
    </location>
</feature>
<dbReference type="GO" id="GO:0006281">
    <property type="term" value="P:DNA repair"/>
    <property type="evidence" value="ECO:0007669"/>
    <property type="project" value="InterPro"/>
</dbReference>
<sequence>MIELLRKNIVIAVISLVAILILFFQLIDKDESSIAILTEEPISQDRNVEEKDIPDQIIVDIKGAIHQPGVYEMEPNSRVKDIVDKAGGFTKDANEYEINLAQKLFDEMIIIVPKMVEGDKQSNTASQSNKIRINYASVEEIETLPGIGPSKANAIIQYREEHGYFQKVEDLLQVSGIGEKVLEAIKEEIQVP</sequence>
<keyword evidence="1" id="KW-0812">Transmembrane</keyword>
<dbReference type="InterPro" id="IPR004509">
    <property type="entry name" value="Competence_ComEA_HhH"/>
</dbReference>
<dbReference type="Pfam" id="PF10531">
    <property type="entry name" value="SLBB"/>
    <property type="match status" value="1"/>
</dbReference>
<keyword evidence="4" id="KW-1185">Reference proteome</keyword>
<dbReference type="SMART" id="SM00278">
    <property type="entry name" value="HhH1"/>
    <property type="match status" value="2"/>
</dbReference>
<proteinExistence type="predicted"/>
<accession>A0A916W570</accession>
<dbReference type="InterPro" id="IPR010994">
    <property type="entry name" value="RuvA_2-like"/>
</dbReference>
<dbReference type="InterPro" id="IPR003583">
    <property type="entry name" value="Hlx-hairpin-Hlx_DNA-bd_motif"/>
</dbReference>
<dbReference type="GO" id="GO:0003677">
    <property type="term" value="F:DNA binding"/>
    <property type="evidence" value="ECO:0007669"/>
    <property type="project" value="InterPro"/>
</dbReference>
<evidence type="ECO:0000256" key="1">
    <source>
        <dbReference type="SAM" id="Phobius"/>
    </source>
</evidence>
<dbReference type="PANTHER" id="PTHR21180:SF32">
    <property type="entry name" value="ENDONUCLEASE_EXONUCLEASE_PHOSPHATASE FAMILY DOMAIN-CONTAINING PROTEIN 1"/>
    <property type="match status" value="1"/>
</dbReference>
<keyword evidence="1" id="KW-0472">Membrane</keyword>
<dbReference type="EMBL" id="BMEY01000004">
    <property type="protein sequence ID" value="GGA68870.1"/>
    <property type="molecule type" value="Genomic_DNA"/>
</dbReference>
<dbReference type="GO" id="GO:0015627">
    <property type="term" value="C:type II protein secretion system complex"/>
    <property type="evidence" value="ECO:0007669"/>
    <property type="project" value="TreeGrafter"/>
</dbReference>
<dbReference type="GO" id="GO:0015628">
    <property type="term" value="P:protein secretion by the type II secretion system"/>
    <property type="evidence" value="ECO:0007669"/>
    <property type="project" value="TreeGrafter"/>
</dbReference>
<reference evidence="3" key="1">
    <citation type="journal article" date="2014" name="Int. J. Syst. Evol. Microbiol.">
        <title>Complete genome sequence of Corynebacterium casei LMG S-19264T (=DSM 44701T), isolated from a smear-ripened cheese.</title>
        <authorList>
            <consortium name="US DOE Joint Genome Institute (JGI-PGF)"/>
            <person name="Walter F."/>
            <person name="Albersmeier A."/>
            <person name="Kalinowski J."/>
            <person name="Ruckert C."/>
        </authorList>
    </citation>
    <scope>NUCLEOTIDE SEQUENCE</scope>
    <source>
        <strain evidence="3">CGMCC 1.12408</strain>
    </source>
</reference>
<dbReference type="Pfam" id="PF12836">
    <property type="entry name" value="HHH_3"/>
    <property type="match status" value="1"/>
</dbReference>
<keyword evidence="1" id="KW-1133">Transmembrane helix</keyword>
<dbReference type="SUPFAM" id="SSF47781">
    <property type="entry name" value="RuvA domain 2-like"/>
    <property type="match status" value="1"/>
</dbReference>